<evidence type="ECO:0000256" key="3">
    <source>
        <dbReference type="ARBA" id="ARBA00005133"/>
    </source>
</evidence>
<evidence type="ECO:0000256" key="14">
    <source>
        <dbReference type="RuleBase" id="RU003658"/>
    </source>
</evidence>
<dbReference type="RefSeq" id="WP_188692578.1">
    <property type="nucleotide sequence ID" value="NZ_BMIR01000007.1"/>
</dbReference>
<evidence type="ECO:0000313" key="15">
    <source>
        <dbReference type="EMBL" id="GGE39912.1"/>
    </source>
</evidence>
<dbReference type="GO" id="GO:0000162">
    <property type="term" value="P:L-tryptophan biosynthetic process"/>
    <property type="evidence" value="ECO:0007669"/>
    <property type="project" value="TreeGrafter"/>
</dbReference>
<dbReference type="AlphaFoldDB" id="A0A8J2VW49"/>
<reference evidence="15" key="1">
    <citation type="journal article" date="2014" name="Int. J. Syst. Evol. Microbiol.">
        <title>Complete genome sequence of Corynebacterium casei LMG S-19264T (=DSM 44701T), isolated from a smear-ripened cheese.</title>
        <authorList>
            <consortium name="US DOE Joint Genome Institute (JGI-PGF)"/>
            <person name="Walter F."/>
            <person name="Albersmeier A."/>
            <person name="Kalinowski J."/>
            <person name="Ruckert C."/>
        </authorList>
    </citation>
    <scope>NUCLEOTIDE SEQUENCE</scope>
    <source>
        <strain evidence="15">CGMCC 1.15371</strain>
    </source>
</reference>
<protein>
    <recommendedName>
        <fullName evidence="6 12">1-(5-phosphoribosyl)-5-[(5-phosphoribosylamino)methylideneamino] imidazole-4-carboxamide isomerase</fullName>
        <ecNumber evidence="5 12">5.3.1.16</ecNumber>
    </recommendedName>
    <alternativeName>
        <fullName evidence="11 12">Phosphoribosylformimino-5-aminoimidazole carboxamide ribotide isomerase</fullName>
    </alternativeName>
</protein>
<dbReference type="HAMAP" id="MF_01014">
    <property type="entry name" value="HisA"/>
    <property type="match status" value="1"/>
</dbReference>
<dbReference type="FunFam" id="3.20.20.70:FF:000009">
    <property type="entry name" value="1-(5-phosphoribosyl)-5-[(5-phosphoribosylamino)methylideneamino] imidazole-4-carboxamide isomerase"/>
    <property type="match status" value="1"/>
</dbReference>
<name>A0A8J2VW49_9BACL</name>
<keyword evidence="7 12" id="KW-0963">Cytoplasm</keyword>
<dbReference type="Gene3D" id="3.20.20.70">
    <property type="entry name" value="Aldolase class I"/>
    <property type="match status" value="1"/>
</dbReference>
<accession>A0A8J2VW49</accession>
<evidence type="ECO:0000256" key="4">
    <source>
        <dbReference type="ARBA" id="ARBA00009667"/>
    </source>
</evidence>
<dbReference type="PANTHER" id="PTHR43090">
    <property type="entry name" value="1-(5-PHOSPHORIBOSYL)-5-[(5-PHOSPHORIBOSYLAMINO)METHYLIDENEAMINO] IMIDAZOLE-4-CARBOXAMIDE ISOMERASE"/>
    <property type="match status" value="1"/>
</dbReference>
<reference evidence="15" key="2">
    <citation type="submission" date="2020-09" db="EMBL/GenBank/DDBJ databases">
        <authorList>
            <person name="Sun Q."/>
            <person name="Zhou Y."/>
        </authorList>
    </citation>
    <scope>NUCLEOTIDE SEQUENCE</scope>
    <source>
        <strain evidence="15">CGMCC 1.15371</strain>
    </source>
</reference>
<evidence type="ECO:0000256" key="13">
    <source>
        <dbReference type="RuleBase" id="RU003657"/>
    </source>
</evidence>
<evidence type="ECO:0000256" key="5">
    <source>
        <dbReference type="ARBA" id="ARBA00012550"/>
    </source>
</evidence>
<comment type="similarity">
    <text evidence="4 12 13">Belongs to the HisA/HisF family.</text>
</comment>
<comment type="subcellular location">
    <subcellularLocation>
        <location evidence="2 12 14">Cytoplasm</location>
    </subcellularLocation>
</comment>
<comment type="caution">
    <text evidence="15">The sequence shown here is derived from an EMBL/GenBank/DDBJ whole genome shotgun (WGS) entry which is preliminary data.</text>
</comment>
<evidence type="ECO:0000256" key="10">
    <source>
        <dbReference type="ARBA" id="ARBA00023235"/>
    </source>
</evidence>
<dbReference type="InterPro" id="IPR044524">
    <property type="entry name" value="Isoase_HisA-like"/>
</dbReference>
<keyword evidence="16" id="KW-1185">Reference proteome</keyword>
<feature type="active site" description="Proton acceptor" evidence="12">
    <location>
        <position position="8"/>
    </location>
</feature>
<evidence type="ECO:0000256" key="6">
    <source>
        <dbReference type="ARBA" id="ARBA00018464"/>
    </source>
</evidence>
<dbReference type="NCBIfam" id="TIGR00007">
    <property type="entry name" value="1-(5-phosphoribosyl)-5-[(5-phosphoribosylamino)methylideneamino]imidazole-4-carboxamide isomerase"/>
    <property type="match status" value="1"/>
</dbReference>
<keyword evidence="8 12" id="KW-0028">Amino-acid biosynthesis</keyword>
<dbReference type="SUPFAM" id="SSF51366">
    <property type="entry name" value="Ribulose-phoshate binding barrel"/>
    <property type="match status" value="1"/>
</dbReference>
<evidence type="ECO:0000313" key="16">
    <source>
        <dbReference type="Proteomes" id="UP000628775"/>
    </source>
</evidence>
<dbReference type="GO" id="GO:0003949">
    <property type="term" value="F:1-(5-phosphoribosyl)-5-[(5-phosphoribosylamino)methylideneamino]imidazole-4-carboxamide isomerase activity"/>
    <property type="evidence" value="ECO:0007669"/>
    <property type="project" value="UniProtKB-UniRule"/>
</dbReference>
<comment type="catalytic activity">
    <reaction evidence="1 12 14">
        <text>1-(5-phospho-beta-D-ribosyl)-5-[(5-phospho-beta-D-ribosylamino)methylideneamino]imidazole-4-carboxamide = 5-[(5-phospho-1-deoxy-D-ribulos-1-ylimino)methylamino]-1-(5-phospho-beta-D-ribosyl)imidazole-4-carboxamide</text>
        <dbReference type="Rhea" id="RHEA:15469"/>
        <dbReference type="ChEBI" id="CHEBI:58435"/>
        <dbReference type="ChEBI" id="CHEBI:58525"/>
        <dbReference type="EC" id="5.3.1.16"/>
    </reaction>
</comment>
<evidence type="ECO:0000256" key="2">
    <source>
        <dbReference type="ARBA" id="ARBA00004496"/>
    </source>
</evidence>
<comment type="pathway">
    <text evidence="3 12 14">Amino-acid biosynthesis; L-histidine biosynthesis; L-histidine from 5-phospho-alpha-D-ribose 1-diphosphate: step 4/9.</text>
</comment>
<dbReference type="Pfam" id="PF00977">
    <property type="entry name" value="His_biosynth"/>
    <property type="match status" value="1"/>
</dbReference>
<dbReference type="InterPro" id="IPR006062">
    <property type="entry name" value="His_biosynth"/>
</dbReference>
<gene>
    <name evidence="12 15" type="primary">hisA</name>
    <name evidence="15" type="ORF">GCM10011391_18410</name>
</gene>
<evidence type="ECO:0000256" key="11">
    <source>
        <dbReference type="ARBA" id="ARBA00030547"/>
    </source>
</evidence>
<keyword evidence="9 12" id="KW-0368">Histidine biosynthesis</keyword>
<keyword evidence="10 12" id="KW-0413">Isomerase</keyword>
<dbReference type="GO" id="GO:0005737">
    <property type="term" value="C:cytoplasm"/>
    <property type="evidence" value="ECO:0007669"/>
    <property type="project" value="UniProtKB-SubCell"/>
</dbReference>
<proteinExistence type="inferred from homology"/>
<evidence type="ECO:0000256" key="8">
    <source>
        <dbReference type="ARBA" id="ARBA00022605"/>
    </source>
</evidence>
<dbReference type="PANTHER" id="PTHR43090:SF2">
    <property type="entry name" value="1-(5-PHOSPHORIBOSYL)-5-[(5-PHOSPHORIBOSYLAMINO)METHYLIDENEAMINO] IMIDAZOLE-4-CARBOXAMIDE ISOMERASE"/>
    <property type="match status" value="1"/>
</dbReference>
<feature type="active site" description="Proton donor" evidence="12">
    <location>
        <position position="129"/>
    </location>
</feature>
<evidence type="ECO:0000256" key="7">
    <source>
        <dbReference type="ARBA" id="ARBA00022490"/>
    </source>
</evidence>
<evidence type="ECO:0000256" key="12">
    <source>
        <dbReference type="HAMAP-Rule" id="MF_01014"/>
    </source>
</evidence>
<sequence>MKIIPAIDLIEGQCVRLYQGKFDQSTQVANDPEEQLVKFMEDGAKRIHIVDLDGARSGHAEQFELIARLAKKATLPIQVGGGIRSLETIERYLSSGVSQVILGTGALENHAFTKAALSTYKDAIIIGIDALHGQVATKGWETVSTINYIDFAKQMEDLGVQRIIYTDISKDGTMKGPNLEELQALSTAVSATIVASGGITTPDDLRALEEIGIEEAIVGKALYEGRIRLEEAPL</sequence>
<dbReference type="InterPro" id="IPR013785">
    <property type="entry name" value="Aldolase_TIM"/>
</dbReference>
<dbReference type="InterPro" id="IPR006063">
    <property type="entry name" value="HisA_bact_arch"/>
</dbReference>
<evidence type="ECO:0000256" key="9">
    <source>
        <dbReference type="ARBA" id="ARBA00023102"/>
    </source>
</evidence>
<dbReference type="InterPro" id="IPR023016">
    <property type="entry name" value="HisA/PriA"/>
</dbReference>
<evidence type="ECO:0000256" key="1">
    <source>
        <dbReference type="ARBA" id="ARBA00000901"/>
    </source>
</evidence>
<dbReference type="UniPathway" id="UPA00031">
    <property type="reaction ID" value="UER00009"/>
</dbReference>
<dbReference type="InterPro" id="IPR011060">
    <property type="entry name" value="RibuloseP-bd_barrel"/>
</dbReference>
<dbReference type="Proteomes" id="UP000628775">
    <property type="component" value="Unassembled WGS sequence"/>
</dbReference>
<dbReference type="CDD" id="cd04732">
    <property type="entry name" value="HisA"/>
    <property type="match status" value="1"/>
</dbReference>
<dbReference type="EMBL" id="BMIR01000007">
    <property type="protein sequence ID" value="GGE39912.1"/>
    <property type="molecule type" value="Genomic_DNA"/>
</dbReference>
<organism evidence="15 16">
    <name type="scientific">Pullulanibacillus camelliae</name>
    <dbReference type="NCBI Taxonomy" id="1707096"/>
    <lineage>
        <taxon>Bacteria</taxon>
        <taxon>Bacillati</taxon>
        <taxon>Bacillota</taxon>
        <taxon>Bacilli</taxon>
        <taxon>Bacillales</taxon>
        <taxon>Sporolactobacillaceae</taxon>
        <taxon>Pullulanibacillus</taxon>
    </lineage>
</organism>
<dbReference type="GO" id="GO:0000105">
    <property type="term" value="P:L-histidine biosynthetic process"/>
    <property type="evidence" value="ECO:0007669"/>
    <property type="project" value="UniProtKB-UniRule"/>
</dbReference>
<dbReference type="EC" id="5.3.1.16" evidence="5 12"/>